<keyword evidence="3" id="KW-1185">Reference proteome</keyword>
<proteinExistence type="predicted"/>
<accession>A0A4C1T787</accession>
<evidence type="ECO:0000256" key="1">
    <source>
        <dbReference type="SAM" id="MobiDB-lite"/>
    </source>
</evidence>
<organism evidence="2 3">
    <name type="scientific">Eumeta variegata</name>
    <name type="common">Bagworm moth</name>
    <name type="synonym">Eumeta japonica</name>
    <dbReference type="NCBI Taxonomy" id="151549"/>
    <lineage>
        <taxon>Eukaryota</taxon>
        <taxon>Metazoa</taxon>
        <taxon>Ecdysozoa</taxon>
        <taxon>Arthropoda</taxon>
        <taxon>Hexapoda</taxon>
        <taxon>Insecta</taxon>
        <taxon>Pterygota</taxon>
        <taxon>Neoptera</taxon>
        <taxon>Endopterygota</taxon>
        <taxon>Lepidoptera</taxon>
        <taxon>Glossata</taxon>
        <taxon>Ditrysia</taxon>
        <taxon>Tineoidea</taxon>
        <taxon>Psychidae</taxon>
        <taxon>Oiketicinae</taxon>
        <taxon>Eumeta</taxon>
    </lineage>
</organism>
<comment type="caution">
    <text evidence="2">The sequence shown here is derived from an EMBL/GenBank/DDBJ whole genome shotgun (WGS) entry which is preliminary data.</text>
</comment>
<evidence type="ECO:0000313" key="2">
    <source>
        <dbReference type="EMBL" id="GBP09338.1"/>
    </source>
</evidence>
<feature type="region of interest" description="Disordered" evidence="1">
    <location>
        <begin position="79"/>
        <end position="109"/>
    </location>
</feature>
<reference evidence="2 3" key="1">
    <citation type="journal article" date="2019" name="Commun. Biol.">
        <title>The bagworm genome reveals a unique fibroin gene that provides high tensile strength.</title>
        <authorList>
            <person name="Kono N."/>
            <person name="Nakamura H."/>
            <person name="Ohtoshi R."/>
            <person name="Tomita M."/>
            <person name="Numata K."/>
            <person name="Arakawa K."/>
        </authorList>
    </citation>
    <scope>NUCLEOTIDE SEQUENCE [LARGE SCALE GENOMIC DNA]</scope>
</reference>
<protein>
    <submittedName>
        <fullName evidence="2">Uncharacterized protein</fullName>
    </submittedName>
</protein>
<sequence length="109" mass="12412">MQQALPVQVSRLRDKQARKLPKKVVIAVHERTQSQGLTGASPTSWKRLGHFGAFVVSVLQQPYVKLVLNIQFENPHCPSFLPTPQENRSPRRLRNKSEVRAYTTAEKPL</sequence>
<evidence type="ECO:0000313" key="3">
    <source>
        <dbReference type="Proteomes" id="UP000299102"/>
    </source>
</evidence>
<name>A0A4C1T787_EUMVA</name>
<dbReference type="Proteomes" id="UP000299102">
    <property type="component" value="Unassembled WGS sequence"/>
</dbReference>
<gene>
    <name evidence="2" type="ORF">EVAR_5768_1</name>
</gene>
<dbReference type="EMBL" id="BGZK01000035">
    <property type="protein sequence ID" value="GBP09338.1"/>
    <property type="molecule type" value="Genomic_DNA"/>
</dbReference>
<dbReference type="AlphaFoldDB" id="A0A4C1T787"/>